<accession>A0ABX1BF23</accession>
<evidence type="ECO:0000313" key="1">
    <source>
        <dbReference type="EMBL" id="NJP93433.1"/>
    </source>
</evidence>
<dbReference type="EMBL" id="JAATEP010000022">
    <property type="protein sequence ID" value="NJP93433.1"/>
    <property type="molecule type" value="Genomic_DNA"/>
</dbReference>
<evidence type="ECO:0000313" key="2">
    <source>
        <dbReference type="Proteomes" id="UP000696294"/>
    </source>
</evidence>
<comment type="caution">
    <text evidence="1">The sequence shown here is derived from an EMBL/GenBank/DDBJ whole genome shotgun (WGS) entry which is preliminary data.</text>
</comment>
<reference evidence="1 2" key="1">
    <citation type="submission" date="2020-03" db="EMBL/GenBank/DDBJ databases">
        <title>WGS of actinomycetes isolated from Thailand.</title>
        <authorList>
            <person name="Thawai C."/>
        </authorList>
    </citation>
    <scope>NUCLEOTIDE SEQUENCE [LARGE SCALE GENOMIC DNA]</scope>
    <source>
        <strain evidence="1 2">FMUSA5-5</strain>
    </source>
</reference>
<proteinExistence type="predicted"/>
<sequence length="45" mass="5129">MLVRSWDDDYVMLTKVNVKSGAVTEVTGDWVEWLDYESPIGAVRP</sequence>
<dbReference type="Proteomes" id="UP000696294">
    <property type="component" value="Unassembled WGS sequence"/>
</dbReference>
<keyword evidence="2" id="KW-1185">Reference proteome</keyword>
<dbReference type="RefSeq" id="WP_168013502.1">
    <property type="nucleotide sequence ID" value="NZ_JAATEP010000022.1"/>
</dbReference>
<protein>
    <submittedName>
        <fullName evidence="1">Uncharacterized protein</fullName>
    </submittedName>
</protein>
<organism evidence="1 2">
    <name type="scientific">Nonomuraea composti</name>
    <dbReference type="NCBI Taxonomy" id="2720023"/>
    <lineage>
        <taxon>Bacteria</taxon>
        <taxon>Bacillati</taxon>
        <taxon>Actinomycetota</taxon>
        <taxon>Actinomycetes</taxon>
        <taxon>Streptosporangiales</taxon>
        <taxon>Streptosporangiaceae</taxon>
        <taxon>Nonomuraea</taxon>
    </lineage>
</organism>
<name>A0ABX1BF23_9ACTN</name>
<gene>
    <name evidence="1" type="ORF">HCN51_28975</name>
</gene>